<dbReference type="AlphaFoldDB" id="A0A8S9MMW9"/>
<dbReference type="EMBL" id="QGKW02000007">
    <property type="protein sequence ID" value="KAF2619488.1"/>
    <property type="molecule type" value="Genomic_DNA"/>
</dbReference>
<protein>
    <submittedName>
        <fullName evidence="1">Uncharacterized protein</fullName>
    </submittedName>
</protein>
<name>A0A8S9MMW9_BRACR</name>
<dbReference type="Proteomes" id="UP000712281">
    <property type="component" value="Unassembled WGS sequence"/>
</dbReference>
<gene>
    <name evidence="1" type="ORF">F2Q68_00039517</name>
</gene>
<comment type="caution">
    <text evidence="1">The sequence shown here is derived from an EMBL/GenBank/DDBJ whole genome shotgun (WGS) entry which is preliminary data.</text>
</comment>
<proteinExistence type="predicted"/>
<evidence type="ECO:0000313" key="1">
    <source>
        <dbReference type="EMBL" id="KAF2619488.1"/>
    </source>
</evidence>
<accession>A0A8S9MMW9</accession>
<evidence type="ECO:0000313" key="2">
    <source>
        <dbReference type="Proteomes" id="UP000712281"/>
    </source>
</evidence>
<organism evidence="1 2">
    <name type="scientific">Brassica cretica</name>
    <name type="common">Mustard</name>
    <dbReference type="NCBI Taxonomy" id="69181"/>
    <lineage>
        <taxon>Eukaryota</taxon>
        <taxon>Viridiplantae</taxon>
        <taxon>Streptophyta</taxon>
        <taxon>Embryophyta</taxon>
        <taxon>Tracheophyta</taxon>
        <taxon>Spermatophyta</taxon>
        <taxon>Magnoliopsida</taxon>
        <taxon>eudicotyledons</taxon>
        <taxon>Gunneridae</taxon>
        <taxon>Pentapetalae</taxon>
        <taxon>rosids</taxon>
        <taxon>malvids</taxon>
        <taxon>Brassicales</taxon>
        <taxon>Brassicaceae</taxon>
        <taxon>Brassiceae</taxon>
        <taxon>Brassica</taxon>
    </lineage>
</organism>
<sequence>MHDNLYTIYKLDRKGLTGKQVSRISTPGRTTKVLIPSTRDSHDQSSRKVTQGLGQRILDSKTPIVQLAEGASWTGCTDQLARSGIWISPTRRIDQLDRASRPTRLFNELD</sequence>
<reference evidence="1" key="1">
    <citation type="submission" date="2019-12" db="EMBL/GenBank/DDBJ databases">
        <title>Genome sequencing and annotation of Brassica cretica.</title>
        <authorList>
            <person name="Studholme D.J."/>
            <person name="Sarris P.F."/>
        </authorList>
    </citation>
    <scope>NUCLEOTIDE SEQUENCE</scope>
    <source>
        <strain evidence="1">PFS-001/15</strain>
        <tissue evidence="1">Leaf</tissue>
    </source>
</reference>